<sequence length="92" mass="11026">MDQELNKIIEQKLGTHLLKMNEIAEKIENEQRPLNKEFIQQLIEEIRPLYAVYIRRKLLCHRAFADEQQQQNQQNIKWAISVVQLSKQPSKQ</sequence>
<name>A0ABD2L7M1_9BILA</name>
<evidence type="ECO:0000313" key="1">
    <source>
        <dbReference type="EMBL" id="KAL3111245.1"/>
    </source>
</evidence>
<keyword evidence="2" id="KW-1185">Reference proteome</keyword>
<comment type="caution">
    <text evidence="1">The sequence shown here is derived from an EMBL/GenBank/DDBJ whole genome shotgun (WGS) entry which is preliminary data.</text>
</comment>
<proteinExistence type="predicted"/>
<gene>
    <name evidence="1" type="ORF">niasHT_012393</name>
</gene>
<dbReference type="EMBL" id="JBICBT010000511">
    <property type="protein sequence ID" value="KAL3111245.1"/>
    <property type="molecule type" value="Genomic_DNA"/>
</dbReference>
<accession>A0ABD2L7M1</accession>
<dbReference type="Proteomes" id="UP001620626">
    <property type="component" value="Unassembled WGS sequence"/>
</dbReference>
<reference evidence="1 2" key="1">
    <citation type="submission" date="2024-10" db="EMBL/GenBank/DDBJ databases">
        <authorList>
            <person name="Kim D."/>
        </authorList>
    </citation>
    <scope>NUCLEOTIDE SEQUENCE [LARGE SCALE GENOMIC DNA]</scope>
    <source>
        <strain evidence="1">BH-2024</strain>
    </source>
</reference>
<protein>
    <submittedName>
        <fullName evidence="1">Uncharacterized protein</fullName>
    </submittedName>
</protein>
<evidence type="ECO:0000313" key="2">
    <source>
        <dbReference type="Proteomes" id="UP001620626"/>
    </source>
</evidence>
<dbReference type="AlphaFoldDB" id="A0ABD2L7M1"/>
<organism evidence="1 2">
    <name type="scientific">Heterodera trifolii</name>
    <dbReference type="NCBI Taxonomy" id="157864"/>
    <lineage>
        <taxon>Eukaryota</taxon>
        <taxon>Metazoa</taxon>
        <taxon>Ecdysozoa</taxon>
        <taxon>Nematoda</taxon>
        <taxon>Chromadorea</taxon>
        <taxon>Rhabditida</taxon>
        <taxon>Tylenchina</taxon>
        <taxon>Tylenchomorpha</taxon>
        <taxon>Tylenchoidea</taxon>
        <taxon>Heteroderidae</taxon>
        <taxon>Heteroderinae</taxon>
        <taxon>Heterodera</taxon>
    </lineage>
</organism>